<feature type="region of interest" description="Disordered" evidence="1">
    <location>
        <begin position="19"/>
        <end position="78"/>
    </location>
</feature>
<protein>
    <submittedName>
        <fullName evidence="2">Uncharacterized protein</fullName>
    </submittedName>
</protein>
<sequence>MLAEEFGYRVLPGAAVDTLGVGDPPGPGAEAGYGLREPPGQNSVWSTSVKMPIGSFHPPPAQSPLTLTATRRLPSRVP</sequence>
<feature type="compositionally biased region" description="Polar residues" evidence="1">
    <location>
        <begin position="40"/>
        <end position="49"/>
    </location>
</feature>
<keyword evidence="3" id="KW-1185">Reference proteome</keyword>
<evidence type="ECO:0000313" key="3">
    <source>
        <dbReference type="Proteomes" id="UP001230426"/>
    </source>
</evidence>
<reference evidence="2 3" key="1">
    <citation type="submission" date="2023-07" db="EMBL/GenBank/DDBJ databases">
        <title>Sequencing the genomes of 1000 actinobacteria strains.</title>
        <authorList>
            <person name="Klenk H.-P."/>
        </authorList>
    </citation>
    <scope>NUCLEOTIDE SEQUENCE [LARGE SCALE GENOMIC DNA]</scope>
    <source>
        <strain evidence="2 3">DSM 44109</strain>
    </source>
</reference>
<evidence type="ECO:0000313" key="2">
    <source>
        <dbReference type="EMBL" id="MDP9869513.1"/>
    </source>
</evidence>
<comment type="caution">
    <text evidence="2">The sequence shown here is derived from an EMBL/GenBank/DDBJ whole genome shotgun (WGS) entry which is preliminary data.</text>
</comment>
<proteinExistence type="predicted"/>
<dbReference type="Proteomes" id="UP001230426">
    <property type="component" value="Unassembled WGS sequence"/>
</dbReference>
<evidence type="ECO:0000256" key="1">
    <source>
        <dbReference type="SAM" id="MobiDB-lite"/>
    </source>
</evidence>
<organism evidence="2 3">
    <name type="scientific">Streptosporangium brasiliense</name>
    <dbReference type="NCBI Taxonomy" id="47480"/>
    <lineage>
        <taxon>Bacteria</taxon>
        <taxon>Bacillati</taxon>
        <taxon>Actinomycetota</taxon>
        <taxon>Actinomycetes</taxon>
        <taxon>Streptosporangiales</taxon>
        <taxon>Streptosporangiaceae</taxon>
        <taxon>Streptosporangium</taxon>
    </lineage>
</organism>
<gene>
    <name evidence="2" type="ORF">J2S55_008779</name>
</gene>
<accession>A0ABT9RKA1</accession>
<name>A0ABT9RKA1_9ACTN</name>
<dbReference type="EMBL" id="JAUSRB010000002">
    <property type="protein sequence ID" value="MDP9869513.1"/>
    <property type="molecule type" value="Genomic_DNA"/>
</dbReference>